<organism evidence="1">
    <name type="scientific">Kwoniella pini CBS 10737</name>
    <dbReference type="NCBI Taxonomy" id="1296096"/>
    <lineage>
        <taxon>Eukaryota</taxon>
        <taxon>Fungi</taxon>
        <taxon>Dikarya</taxon>
        <taxon>Basidiomycota</taxon>
        <taxon>Agaricomycotina</taxon>
        <taxon>Tremellomycetes</taxon>
        <taxon>Tremellales</taxon>
        <taxon>Cryptococcaceae</taxon>
        <taxon>Kwoniella</taxon>
    </lineage>
</organism>
<reference evidence="2" key="4">
    <citation type="submission" date="2024-02" db="EMBL/GenBank/DDBJ databases">
        <title>Comparative genomics of Cryptococcus and Kwoniella reveals pathogenesis evolution and contrasting modes of karyotype evolution via chromosome fusion or intercentromeric recombination.</title>
        <authorList>
            <person name="Coelho M.A."/>
            <person name="David-Palma M."/>
            <person name="Shea T."/>
            <person name="Bowers K."/>
            <person name="McGinley-Smith S."/>
            <person name="Mohammad A.W."/>
            <person name="Gnirke A."/>
            <person name="Yurkov A.M."/>
            <person name="Nowrousian M."/>
            <person name="Sun S."/>
            <person name="Cuomo C.A."/>
            <person name="Heitman J."/>
        </authorList>
    </citation>
    <scope>NUCLEOTIDE SEQUENCE</scope>
    <source>
        <strain evidence="2">CBS 10737</strain>
    </source>
</reference>
<dbReference type="KEGG" id="kpin:30176243"/>
<evidence type="ECO:0000313" key="1">
    <source>
        <dbReference type="EMBL" id="OCF46203.1"/>
    </source>
</evidence>
<evidence type="ECO:0000313" key="2">
    <source>
        <dbReference type="EMBL" id="WWC66158.1"/>
    </source>
</evidence>
<dbReference type="EMBL" id="KV700119">
    <property type="protein sequence ID" value="OCF46203.1"/>
    <property type="molecule type" value="Genomic_DNA"/>
</dbReference>
<dbReference type="AlphaFoldDB" id="A0A1B9HSF0"/>
<evidence type="ECO:0000313" key="3">
    <source>
        <dbReference type="Proteomes" id="UP000094020"/>
    </source>
</evidence>
<dbReference type="EMBL" id="CP144519">
    <property type="protein sequence ID" value="WWC66158.1"/>
    <property type="molecule type" value="Genomic_DNA"/>
</dbReference>
<sequence length="190" mass="21129">MSVPIGQEGTELTSFSFNEINDNEEARILASLRDTNDTNTENPSWYNKVINNLKISTDPIRKHPARSATLTALAISLAFNGVLSWSSMADDKKIQTITHEKDDWEKAYYETKKDFEHCNDEYNSLKEQCSLPSVTFAQTTFHKKTLPTTTTTTSTTTSTTDPNATITVIVKNDTDGAEVTLHDDGSVTID</sequence>
<proteinExistence type="predicted"/>
<keyword evidence="3" id="KW-1185">Reference proteome</keyword>
<dbReference type="Proteomes" id="UP000094020">
    <property type="component" value="Chromosome 1"/>
</dbReference>
<reference evidence="1" key="3">
    <citation type="submission" date="2016-07" db="EMBL/GenBank/DDBJ databases">
        <title>Evolution of pathogenesis and genome organization in the Tremellales.</title>
        <authorList>
            <person name="Cuomo C."/>
            <person name="Litvintseva A."/>
            <person name="Heitman J."/>
            <person name="Chen Y."/>
            <person name="Sun S."/>
            <person name="Springer D."/>
            <person name="Dromer F."/>
            <person name="Young S."/>
            <person name="Zeng Q."/>
            <person name="Chapman S."/>
            <person name="Gujja S."/>
            <person name="Saif S."/>
            <person name="Birren B."/>
        </authorList>
    </citation>
    <scope>NUCLEOTIDE SEQUENCE</scope>
    <source>
        <strain evidence="1">CBS 10737</strain>
    </source>
</reference>
<reference evidence="2" key="2">
    <citation type="submission" date="2013-07" db="EMBL/GenBank/DDBJ databases">
        <authorList>
            <consortium name="The Broad Institute Genome Sequencing Platform"/>
            <person name="Cuomo C."/>
            <person name="Litvintseva A."/>
            <person name="Chen Y."/>
            <person name="Heitman J."/>
            <person name="Sun S."/>
            <person name="Springer D."/>
            <person name="Dromer F."/>
            <person name="Young S.K."/>
            <person name="Zeng Q."/>
            <person name="Gargeya S."/>
            <person name="Fitzgerald M."/>
            <person name="Abouelleil A."/>
            <person name="Alvarado L."/>
            <person name="Berlin A.M."/>
            <person name="Chapman S.B."/>
            <person name="Dewar J."/>
            <person name="Goldberg J."/>
            <person name="Griggs A."/>
            <person name="Gujja S."/>
            <person name="Hansen M."/>
            <person name="Howarth C."/>
            <person name="Imamovic A."/>
            <person name="Larimer J."/>
            <person name="McCowan C."/>
            <person name="Murphy C."/>
            <person name="Pearson M."/>
            <person name="Priest M."/>
            <person name="Roberts A."/>
            <person name="Saif S."/>
            <person name="Shea T."/>
            <person name="Sykes S."/>
            <person name="Wortman J."/>
            <person name="Nusbaum C."/>
            <person name="Birren B."/>
        </authorList>
    </citation>
    <scope>NUCLEOTIDE SEQUENCE</scope>
    <source>
        <strain evidence="2">CBS 10737</strain>
    </source>
</reference>
<dbReference type="GeneID" id="30176243"/>
<dbReference type="RefSeq" id="XP_019007422.1">
    <property type="nucleotide sequence ID" value="XM_019159558.1"/>
</dbReference>
<protein>
    <submittedName>
        <fullName evidence="1">Uncharacterized protein</fullName>
    </submittedName>
</protein>
<gene>
    <name evidence="1" type="ORF">I206_07874</name>
    <name evidence="2" type="ORF">I206_100059</name>
</gene>
<reference evidence="1" key="1">
    <citation type="submission" date="2013-07" db="EMBL/GenBank/DDBJ databases">
        <title>The Genome Sequence of Cryptococcus pinus CBS10737.</title>
        <authorList>
            <consortium name="The Broad Institute Genome Sequencing Platform"/>
            <person name="Cuomo C."/>
            <person name="Litvintseva A."/>
            <person name="Chen Y."/>
            <person name="Heitman J."/>
            <person name="Sun S."/>
            <person name="Springer D."/>
            <person name="Dromer F."/>
            <person name="Young S.K."/>
            <person name="Zeng Q."/>
            <person name="Gargeya S."/>
            <person name="Fitzgerald M."/>
            <person name="Abouelleil A."/>
            <person name="Alvarado L."/>
            <person name="Berlin A.M."/>
            <person name="Chapman S.B."/>
            <person name="Dewar J."/>
            <person name="Goldberg J."/>
            <person name="Griggs A."/>
            <person name="Gujja S."/>
            <person name="Hansen M."/>
            <person name="Howarth C."/>
            <person name="Imamovic A."/>
            <person name="Larimer J."/>
            <person name="McCowan C."/>
            <person name="Murphy C."/>
            <person name="Pearson M."/>
            <person name="Priest M."/>
            <person name="Roberts A."/>
            <person name="Saif S."/>
            <person name="Shea T."/>
            <person name="Sykes S."/>
            <person name="Wortman J."/>
            <person name="Nusbaum C."/>
            <person name="Birren B."/>
        </authorList>
    </citation>
    <scope>NUCLEOTIDE SEQUENCE [LARGE SCALE GENOMIC DNA]</scope>
    <source>
        <strain evidence="1">CBS 10737</strain>
    </source>
</reference>
<name>A0A1B9HSF0_9TREE</name>
<accession>A0A1B9HSF0</accession>